<evidence type="ECO:0000256" key="1">
    <source>
        <dbReference type="SAM" id="Phobius"/>
    </source>
</evidence>
<keyword evidence="1" id="KW-0472">Membrane</keyword>
<name>A0A2Z4Y6U8_SUMC1</name>
<dbReference type="AlphaFoldDB" id="A0A2Z4Y6U8"/>
<keyword evidence="1" id="KW-0812">Transmembrane</keyword>
<evidence type="ECO:0000313" key="3">
    <source>
        <dbReference type="Proteomes" id="UP000262583"/>
    </source>
</evidence>
<sequence length="384" mass="43280">MRQPRQRSDSRLKNTDRSTVLFRRVQWASLVLALTIAPHLHASDIVKQIRSNLVLPPFHASGYAEIRVAPEFLGDPSFCACDPDFMKSFRADIDYYHTPREELLELTTSHGVALTYARRTSEDPHSAQLTKHWVRGSDCVGIPSSPPTTQTDPRHSPFRVGFALGRKDAEILTEKQIEAGTLVLARTRATTNTLGEQHAFTEQLRECLFDSERRCYQQRDLLRTTIQGIGEITEQLSELRVQRFSPQITSLPVEFDVTISAVPPSLKMQLQAPTEKSKQLAVSVGTRLWKPAVYYRVVYDKAEPLPPDFSLERLAEQRSRGMRLRTDQSLAQLKLPEEAAAKSPYRAPKSAVRSFLERWGLALGVACLAAAATTATILFVRRKE</sequence>
<dbReference type="Proteomes" id="UP000262583">
    <property type="component" value="Chromosome"/>
</dbReference>
<dbReference type="KEGG" id="schv:BRCON_2153"/>
<dbReference type="EMBL" id="CP030759">
    <property type="protein sequence ID" value="AXA36930.1"/>
    <property type="molecule type" value="Genomic_DNA"/>
</dbReference>
<reference evidence="2 3" key="1">
    <citation type="submission" date="2018-05" db="EMBL/GenBank/DDBJ databases">
        <title>A metagenomic window into the 2 km-deep terrestrial subsurface aquifer revealed taxonomically and functionally diverse microbial community comprising novel uncultured bacterial lineages.</title>
        <authorList>
            <person name="Kadnikov V.V."/>
            <person name="Mardanov A.V."/>
            <person name="Beletsky A.V."/>
            <person name="Banks D."/>
            <person name="Pimenov N.V."/>
            <person name="Frank Y.A."/>
            <person name="Karnachuk O.V."/>
            <person name="Ravin N.V."/>
        </authorList>
    </citation>
    <scope>NUCLEOTIDE SEQUENCE [LARGE SCALE GENOMIC DNA]</scope>
    <source>
        <strain evidence="2">BY</strain>
    </source>
</reference>
<feature type="transmembrane region" description="Helical" evidence="1">
    <location>
        <begin position="359"/>
        <end position="380"/>
    </location>
</feature>
<organism evidence="2 3">
    <name type="scientific">Sumerlaea chitinivorans</name>
    <dbReference type="NCBI Taxonomy" id="2250252"/>
    <lineage>
        <taxon>Bacteria</taxon>
        <taxon>Candidatus Sumerlaeota</taxon>
        <taxon>Candidatus Sumerlaeia</taxon>
        <taxon>Candidatus Sumerlaeales</taxon>
        <taxon>Candidatus Sumerlaeaceae</taxon>
        <taxon>Candidatus Sumerlaea</taxon>
    </lineage>
</organism>
<gene>
    <name evidence="2" type="ORF">BRCON_2153</name>
</gene>
<keyword evidence="1" id="KW-1133">Transmembrane helix</keyword>
<proteinExistence type="predicted"/>
<accession>A0A2Z4Y6U8</accession>
<evidence type="ECO:0000313" key="2">
    <source>
        <dbReference type="EMBL" id="AXA36930.1"/>
    </source>
</evidence>
<protein>
    <submittedName>
        <fullName evidence="2">Uncharacterized protein</fullName>
    </submittedName>
</protein>